<gene>
    <name evidence="1" type="ORF">NE237_003372</name>
</gene>
<name>A0A9Q0QSI9_9MAGN</name>
<dbReference type="EMBL" id="JAMYWD010000005">
    <property type="protein sequence ID" value="KAJ4970273.1"/>
    <property type="molecule type" value="Genomic_DNA"/>
</dbReference>
<reference evidence="1" key="1">
    <citation type="journal article" date="2023" name="Plant J.">
        <title>The genome of the king protea, Protea cynaroides.</title>
        <authorList>
            <person name="Chang J."/>
            <person name="Duong T.A."/>
            <person name="Schoeman C."/>
            <person name="Ma X."/>
            <person name="Roodt D."/>
            <person name="Barker N."/>
            <person name="Li Z."/>
            <person name="Van de Peer Y."/>
            <person name="Mizrachi E."/>
        </authorList>
    </citation>
    <scope>NUCLEOTIDE SEQUENCE</scope>
    <source>
        <tissue evidence="1">Young leaves</tissue>
    </source>
</reference>
<proteinExistence type="predicted"/>
<dbReference type="AlphaFoldDB" id="A0A9Q0QSI9"/>
<accession>A0A9Q0QSI9</accession>
<comment type="caution">
    <text evidence="1">The sequence shown here is derived from an EMBL/GenBank/DDBJ whole genome shotgun (WGS) entry which is preliminary data.</text>
</comment>
<evidence type="ECO:0000313" key="2">
    <source>
        <dbReference type="Proteomes" id="UP001141806"/>
    </source>
</evidence>
<organism evidence="1 2">
    <name type="scientific">Protea cynaroides</name>
    <dbReference type="NCBI Taxonomy" id="273540"/>
    <lineage>
        <taxon>Eukaryota</taxon>
        <taxon>Viridiplantae</taxon>
        <taxon>Streptophyta</taxon>
        <taxon>Embryophyta</taxon>
        <taxon>Tracheophyta</taxon>
        <taxon>Spermatophyta</taxon>
        <taxon>Magnoliopsida</taxon>
        <taxon>Proteales</taxon>
        <taxon>Proteaceae</taxon>
        <taxon>Protea</taxon>
    </lineage>
</organism>
<keyword evidence="2" id="KW-1185">Reference proteome</keyword>
<sequence>MKRSQRCIGVANTNVTNFLTNAIDAKAAMKKAQTDLLYHESLADKMLQQGLHKALAKFKISEEGHQYALELMEKCKKAEEVKMFGLEWSKIAIQEVMGWMYSFVLSKFPNFDFSDCAYVVAAFPELGKSSQSVVASSSYPKPTLTMPIENLSRQKGAAGCAQSSGRVQNLWRRPPVCSYVSGKILEVRGGKLFSLEWSKIAIQEVMRWMYSIVLSKVSDFDFSNKAYVVEAFPSWEKVLKAKWHLLLL</sequence>
<protein>
    <submittedName>
        <fullName evidence="1">Uncharacterized protein</fullName>
    </submittedName>
</protein>
<dbReference type="Proteomes" id="UP001141806">
    <property type="component" value="Unassembled WGS sequence"/>
</dbReference>
<evidence type="ECO:0000313" key="1">
    <source>
        <dbReference type="EMBL" id="KAJ4970273.1"/>
    </source>
</evidence>